<feature type="region of interest" description="Disordered" evidence="13">
    <location>
        <begin position="1"/>
        <end position="59"/>
    </location>
</feature>
<dbReference type="Proteomes" id="UP000007322">
    <property type="component" value="Chromosome 3"/>
</dbReference>
<dbReference type="EMBL" id="CP003004">
    <property type="protein sequence ID" value="AEO57764.1"/>
    <property type="molecule type" value="Genomic_DNA"/>
</dbReference>
<comment type="similarity">
    <text evidence="2">Belongs to the MIF family.</text>
</comment>
<dbReference type="HOGENOM" id="CLU_038298_2_1_1"/>
<dbReference type="InParanoid" id="G2QEI1"/>
<evidence type="ECO:0000256" key="7">
    <source>
        <dbReference type="ARBA" id="ARBA00036823"/>
    </source>
</evidence>
<evidence type="ECO:0000256" key="8">
    <source>
        <dbReference type="ARBA" id="ARBA00038932"/>
    </source>
</evidence>
<feature type="compositionally biased region" description="Low complexity" evidence="13">
    <location>
        <begin position="308"/>
        <end position="319"/>
    </location>
</feature>
<accession>G2QEI1</accession>
<dbReference type="EC" id="5.3.2.1" evidence="9"/>
<dbReference type="PANTHER" id="PTHR11954:SF6">
    <property type="entry name" value="MACROPHAGE MIGRATION INHIBITORY FACTOR"/>
    <property type="match status" value="1"/>
</dbReference>
<dbReference type="GO" id="GO:0004167">
    <property type="term" value="F:dopachrome isomerase activity"/>
    <property type="evidence" value="ECO:0007669"/>
    <property type="project" value="UniProtKB-EC"/>
</dbReference>
<dbReference type="VEuPathDB" id="FungiDB:MYCTH_2018629"/>
<evidence type="ECO:0000256" key="3">
    <source>
        <dbReference type="ARBA" id="ARBA00022514"/>
    </source>
</evidence>
<sequence>MSRAAPQVRASKSAPSSPMQRSSSRRKAAQAAGSRPASPLVGGDQHMRHIDGAPPGDIVRRAREVRPSADLAGQKSKRNFFEDAFSVNPTSPARERVRGDAIVLAEVKTNVRDEFAFITDLACQLSARYQRPVSSVVVTLHHGACLLFGGSFDPAYAMAVRALPSQLQPTTNKRNAALLQRHMEEALGVPPSRGVLRFVPIPEEHLACGGKTVAGEIEELEMGGGYCHVGVGQSGSRGSGGSGGSFFGAAGWSLSSMAAHELTPPGSADGEPPSMPGSYSRTAPKIEQIDSGKKAAQRRKSFVATIFGRSGSKSSDRSSLPAIADD</sequence>
<evidence type="ECO:0000256" key="5">
    <source>
        <dbReference type="ARBA" id="ARBA00023235"/>
    </source>
</evidence>
<evidence type="ECO:0000256" key="1">
    <source>
        <dbReference type="ARBA" id="ARBA00004613"/>
    </source>
</evidence>
<dbReference type="GO" id="GO:0050178">
    <property type="term" value="F:phenylpyruvate tautomerase activity"/>
    <property type="evidence" value="ECO:0007669"/>
    <property type="project" value="UniProtKB-EC"/>
</dbReference>
<dbReference type="InterPro" id="IPR014347">
    <property type="entry name" value="Tautomerase/MIF_sf"/>
</dbReference>
<feature type="compositionally biased region" description="Low complexity" evidence="13">
    <location>
        <begin position="11"/>
        <end position="22"/>
    </location>
</feature>
<feature type="region of interest" description="Disordered" evidence="13">
    <location>
        <begin position="260"/>
        <end position="326"/>
    </location>
</feature>
<dbReference type="GO" id="GO:0005576">
    <property type="term" value="C:extracellular region"/>
    <property type="evidence" value="ECO:0007669"/>
    <property type="project" value="UniProtKB-SubCell"/>
</dbReference>
<dbReference type="EC" id="5.3.3.12" evidence="8"/>
<evidence type="ECO:0000256" key="13">
    <source>
        <dbReference type="SAM" id="MobiDB-lite"/>
    </source>
</evidence>
<dbReference type="RefSeq" id="XP_003663009.1">
    <property type="nucleotide sequence ID" value="XM_003662961.1"/>
</dbReference>
<comment type="subcellular location">
    <subcellularLocation>
        <location evidence="1">Secreted</location>
    </subcellularLocation>
</comment>
<evidence type="ECO:0000313" key="14">
    <source>
        <dbReference type="EMBL" id="AEO57764.1"/>
    </source>
</evidence>
<dbReference type="PANTHER" id="PTHR11954">
    <property type="entry name" value="D-DOPACHROME DECARBOXYLASE"/>
    <property type="match status" value="1"/>
</dbReference>
<comment type="catalytic activity">
    <reaction evidence="6">
        <text>3-phenylpyruvate = enol-phenylpyruvate</text>
        <dbReference type="Rhea" id="RHEA:17097"/>
        <dbReference type="ChEBI" id="CHEBI:16815"/>
        <dbReference type="ChEBI" id="CHEBI:18005"/>
        <dbReference type="EC" id="5.3.2.1"/>
    </reaction>
</comment>
<keyword evidence="5" id="KW-0413">Isomerase</keyword>
<reference evidence="14 15" key="1">
    <citation type="journal article" date="2011" name="Nat. Biotechnol.">
        <title>Comparative genomic analysis of the thermophilic biomass-degrading fungi Myceliophthora thermophila and Thielavia terrestris.</title>
        <authorList>
            <person name="Berka R.M."/>
            <person name="Grigoriev I.V."/>
            <person name="Otillar R."/>
            <person name="Salamov A."/>
            <person name="Grimwood J."/>
            <person name="Reid I."/>
            <person name="Ishmael N."/>
            <person name="John T."/>
            <person name="Darmond C."/>
            <person name="Moisan M.-C."/>
            <person name="Henrissat B."/>
            <person name="Coutinho P.M."/>
            <person name="Lombard V."/>
            <person name="Natvig D.O."/>
            <person name="Lindquist E."/>
            <person name="Schmutz J."/>
            <person name="Lucas S."/>
            <person name="Harris P."/>
            <person name="Powlowski J."/>
            <person name="Bellemare A."/>
            <person name="Taylor D."/>
            <person name="Butler G."/>
            <person name="de Vries R.P."/>
            <person name="Allijn I.E."/>
            <person name="van den Brink J."/>
            <person name="Ushinsky S."/>
            <person name="Storms R."/>
            <person name="Powell A.J."/>
            <person name="Paulsen I.T."/>
            <person name="Elbourne L.D.H."/>
            <person name="Baker S.E."/>
            <person name="Magnuson J."/>
            <person name="LaBoissiere S."/>
            <person name="Clutterbuck A.J."/>
            <person name="Martinez D."/>
            <person name="Wogulis M."/>
            <person name="de Leon A.L."/>
            <person name="Rey M.W."/>
            <person name="Tsang A."/>
        </authorList>
    </citation>
    <scope>NUCLEOTIDE SEQUENCE [LARGE SCALE GENOMIC DNA]</scope>
    <source>
        <strain evidence="15">ATCC 42464 / BCRC 31852 / DSM 1799</strain>
    </source>
</reference>
<dbReference type="SUPFAM" id="SSF55331">
    <property type="entry name" value="Tautomerase/MIF"/>
    <property type="match status" value="1"/>
</dbReference>
<evidence type="ECO:0000256" key="10">
    <source>
        <dbReference type="ARBA" id="ARBA00041631"/>
    </source>
</evidence>
<dbReference type="Pfam" id="PF01187">
    <property type="entry name" value="MIF"/>
    <property type="match status" value="1"/>
</dbReference>
<evidence type="ECO:0000256" key="2">
    <source>
        <dbReference type="ARBA" id="ARBA00005851"/>
    </source>
</evidence>
<feature type="non-terminal residue" evidence="14">
    <location>
        <position position="326"/>
    </location>
</feature>
<dbReference type="GeneID" id="11507635"/>
<dbReference type="OMA" id="FANYAMG"/>
<gene>
    <name evidence="14" type="ORF">MYCTH_2018629</name>
</gene>
<dbReference type="STRING" id="573729.G2QEI1"/>
<evidence type="ECO:0000313" key="15">
    <source>
        <dbReference type="Proteomes" id="UP000007322"/>
    </source>
</evidence>
<protein>
    <recommendedName>
        <fullName evidence="12">L-dopachrome isomerase</fullName>
        <ecNumber evidence="9">5.3.2.1</ecNumber>
        <ecNumber evidence="8">5.3.3.12</ecNumber>
    </recommendedName>
    <alternativeName>
        <fullName evidence="10">L-dopachrome tautomerase</fullName>
    </alternativeName>
    <alternativeName>
        <fullName evidence="11">Phenylpyruvate tautomerase</fullName>
    </alternativeName>
</protein>
<evidence type="ECO:0000256" key="6">
    <source>
        <dbReference type="ARBA" id="ARBA00036735"/>
    </source>
</evidence>
<evidence type="ECO:0000256" key="4">
    <source>
        <dbReference type="ARBA" id="ARBA00022525"/>
    </source>
</evidence>
<organism evidence="14 15">
    <name type="scientific">Thermothelomyces thermophilus (strain ATCC 42464 / BCRC 31852 / DSM 1799)</name>
    <name type="common">Sporotrichum thermophile</name>
    <dbReference type="NCBI Taxonomy" id="573729"/>
    <lineage>
        <taxon>Eukaryota</taxon>
        <taxon>Fungi</taxon>
        <taxon>Dikarya</taxon>
        <taxon>Ascomycota</taxon>
        <taxon>Pezizomycotina</taxon>
        <taxon>Sordariomycetes</taxon>
        <taxon>Sordariomycetidae</taxon>
        <taxon>Sordariales</taxon>
        <taxon>Chaetomiaceae</taxon>
        <taxon>Thermothelomyces</taxon>
    </lineage>
</organism>
<proteinExistence type="inferred from homology"/>
<keyword evidence="4" id="KW-0964">Secreted</keyword>
<dbReference type="KEGG" id="mtm:MYCTH_2018629"/>
<dbReference type="InterPro" id="IPR001398">
    <property type="entry name" value="Macrophage_inhib_fac"/>
</dbReference>
<dbReference type="Gene3D" id="3.30.429.10">
    <property type="entry name" value="Macrophage Migration Inhibitory Factor"/>
    <property type="match status" value="1"/>
</dbReference>
<dbReference type="OrthoDB" id="255819at2759"/>
<keyword evidence="15" id="KW-1185">Reference proteome</keyword>
<dbReference type="eggNOG" id="ENOG502S2ZV">
    <property type="taxonomic scope" value="Eukaryota"/>
</dbReference>
<dbReference type="AlphaFoldDB" id="G2QEI1"/>
<evidence type="ECO:0000256" key="12">
    <source>
        <dbReference type="ARBA" id="ARBA00042730"/>
    </source>
</evidence>
<evidence type="ECO:0000256" key="9">
    <source>
        <dbReference type="ARBA" id="ARBA00039086"/>
    </source>
</evidence>
<keyword evidence="3" id="KW-0202">Cytokine</keyword>
<comment type="catalytic activity">
    <reaction evidence="7">
        <text>L-dopachrome = 5,6-dihydroxyindole-2-carboxylate</text>
        <dbReference type="Rhea" id="RHEA:13041"/>
        <dbReference type="ChEBI" id="CHEBI:16875"/>
        <dbReference type="ChEBI" id="CHEBI:57509"/>
        <dbReference type="EC" id="5.3.3.12"/>
    </reaction>
</comment>
<evidence type="ECO:0000256" key="11">
    <source>
        <dbReference type="ARBA" id="ARBA00041912"/>
    </source>
</evidence>
<name>G2QEI1_THET4</name>